<organism evidence="1 2">
    <name type="scientific">Petrocella atlantisensis</name>
    <dbReference type="NCBI Taxonomy" id="2173034"/>
    <lineage>
        <taxon>Bacteria</taxon>
        <taxon>Bacillati</taxon>
        <taxon>Bacillota</taxon>
        <taxon>Clostridia</taxon>
        <taxon>Lachnospirales</taxon>
        <taxon>Vallitaleaceae</taxon>
        <taxon>Petrocella</taxon>
    </lineage>
</organism>
<name>A0A3P7RWU3_9FIRM</name>
<dbReference type="Proteomes" id="UP000279029">
    <property type="component" value="Chromosome"/>
</dbReference>
<proteinExistence type="predicted"/>
<dbReference type="KEGG" id="cbar:PATL70BA_1334"/>
<dbReference type="EMBL" id="LR130778">
    <property type="protein sequence ID" value="VDN47216.1"/>
    <property type="molecule type" value="Genomic_DNA"/>
</dbReference>
<sequence>MYLSSNILYLSAELMEKYQLLTKVLISHIKKRLVLSLKDQSQRNILIY</sequence>
<accession>A0A3P7RWU3</accession>
<protein>
    <submittedName>
        <fullName evidence="1">Uncharacterized protein</fullName>
    </submittedName>
</protein>
<evidence type="ECO:0000313" key="2">
    <source>
        <dbReference type="Proteomes" id="UP000279029"/>
    </source>
</evidence>
<reference evidence="1 2" key="1">
    <citation type="submission" date="2018-09" db="EMBL/GenBank/DDBJ databases">
        <authorList>
            <person name="Postec A."/>
        </authorList>
    </citation>
    <scope>NUCLEOTIDE SEQUENCE [LARGE SCALE GENOMIC DNA]</scope>
    <source>
        <strain evidence="1">70B-A</strain>
    </source>
</reference>
<keyword evidence="2" id="KW-1185">Reference proteome</keyword>
<dbReference type="AlphaFoldDB" id="A0A3P7RWU3"/>
<evidence type="ECO:0000313" key="1">
    <source>
        <dbReference type="EMBL" id="VDN47216.1"/>
    </source>
</evidence>
<gene>
    <name evidence="1" type="ORF">PATL70BA_1334</name>
</gene>